<dbReference type="PANTHER" id="PTHR10773:SF19">
    <property type="match status" value="1"/>
</dbReference>
<name>A0AAW1HWM4_POPJA</name>
<protein>
    <submittedName>
        <fullName evidence="2">Uncharacterized protein</fullName>
    </submittedName>
</protein>
<dbReference type="Proteomes" id="UP001458880">
    <property type="component" value="Unassembled WGS sequence"/>
</dbReference>
<keyword evidence="3" id="KW-1185">Reference proteome</keyword>
<gene>
    <name evidence="2" type="ORF">QE152_g38724</name>
</gene>
<evidence type="ECO:0000313" key="2">
    <source>
        <dbReference type="EMBL" id="KAK9680915.1"/>
    </source>
</evidence>
<dbReference type="PANTHER" id="PTHR10773">
    <property type="entry name" value="DNA-DIRECTED RNA POLYMERASES I, II, AND III SUBUNIT RPABC2"/>
    <property type="match status" value="1"/>
</dbReference>
<evidence type="ECO:0000256" key="1">
    <source>
        <dbReference type="SAM" id="MobiDB-lite"/>
    </source>
</evidence>
<feature type="region of interest" description="Disordered" evidence="1">
    <location>
        <begin position="128"/>
        <end position="166"/>
    </location>
</feature>
<organism evidence="2 3">
    <name type="scientific">Popillia japonica</name>
    <name type="common">Japanese beetle</name>
    <dbReference type="NCBI Taxonomy" id="7064"/>
    <lineage>
        <taxon>Eukaryota</taxon>
        <taxon>Metazoa</taxon>
        <taxon>Ecdysozoa</taxon>
        <taxon>Arthropoda</taxon>
        <taxon>Hexapoda</taxon>
        <taxon>Insecta</taxon>
        <taxon>Pterygota</taxon>
        <taxon>Neoptera</taxon>
        <taxon>Endopterygota</taxon>
        <taxon>Coleoptera</taxon>
        <taxon>Polyphaga</taxon>
        <taxon>Scarabaeiformia</taxon>
        <taxon>Scarabaeidae</taxon>
        <taxon>Rutelinae</taxon>
        <taxon>Popillia</taxon>
    </lineage>
</organism>
<feature type="compositionally biased region" description="Basic residues" evidence="1">
    <location>
        <begin position="146"/>
        <end position="155"/>
    </location>
</feature>
<comment type="caution">
    <text evidence="2">The sequence shown here is derived from an EMBL/GenBank/DDBJ whole genome shotgun (WGS) entry which is preliminary data.</text>
</comment>
<sequence length="305" mass="35200">MQPLDLAFMGPLKTYYSQEIENWLRNNPGRVVTSYQVCELLGRAYVRCATAEIAINGFRKSATNLPDAEQQKQVTPPRHFAIHHQAEGDRIPATNLPDAEQQKQVTPPRHVTHQRCINTIKCVKDSSEKNNNVEAVSEEQVEKNQTKKKTRKRVRNEKSGKRNEKKRKVNCGEGYISEGKRNIAAKAVKPPCKMCRFKCVASFTPNERKTIHINYWNRGDNALHRQYVAGHMEVLKAKYSRMTERSNRRANISYFLTINGGIKKRVCKKFFMNTLDIGDKFIRTTWAKARDTNAMIARDRRGNYN</sequence>
<reference evidence="2 3" key="1">
    <citation type="journal article" date="2024" name="BMC Genomics">
        <title>De novo assembly and annotation of Popillia japonica's genome with initial clues to its potential as an invasive pest.</title>
        <authorList>
            <person name="Cucini C."/>
            <person name="Boschi S."/>
            <person name="Funari R."/>
            <person name="Cardaioli E."/>
            <person name="Iannotti N."/>
            <person name="Marturano G."/>
            <person name="Paoli F."/>
            <person name="Bruttini M."/>
            <person name="Carapelli A."/>
            <person name="Frati F."/>
            <person name="Nardi F."/>
        </authorList>
    </citation>
    <scope>NUCLEOTIDE SEQUENCE [LARGE SCALE GENOMIC DNA]</scope>
    <source>
        <strain evidence="2">DMR45628</strain>
    </source>
</reference>
<dbReference type="EMBL" id="JASPKY010000859">
    <property type="protein sequence ID" value="KAK9680915.1"/>
    <property type="molecule type" value="Genomic_DNA"/>
</dbReference>
<accession>A0AAW1HWM4</accession>
<evidence type="ECO:0000313" key="3">
    <source>
        <dbReference type="Proteomes" id="UP001458880"/>
    </source>
</evidence>
<dbReference type="AlphaFoldDB" id="A0AAW1HWM4"/>
<proteinExistence type="predicted"/>